<protein>
    <submittedName>
        <fullName evidence="1">Uncharacterized protein</fullName>
    </submittedName>
</protein>
<gene>
    <name evidence="1" type="ORF">BWI75_08315</name>
</gene>
<reference evidence="1 2" key="1">
    <citation type="journal article" date="2019" name="Front. Microbiol.">
        <title>Genomic Features for Desiccation Tolerance and Sugar Biosynthesis in the Extremophile Gloeocapsopsis sp. UTEX B3054.</title>
        <authorList>
            <person name="Urrejola C."/>
            <person name="Alcorta J."/>
            <person name="Salas L."/>
            <person name="Vasquez M."/>
            <person name="Polz M.F."/>
            <person name="Vicuna R."/>
            <person name="Diez B."/>
        </authorList>
    </citation>
    <scope>NUCLEOTIDE SEQUENCE [LARGE SCALE GENOMIC DNA]</scope>
    <source>
        <strain evidence="1 2">1H9</strain>
    </source>
</reference>
<proteinExistence type="predicted"/>
<organism evidence="1 2">
    <name type="scientific">Gloeocapsopsis dulcis AAB1 = 1H9</name>
    <dbReference type="NCBI Taxonomy" id="1433147"/>
    <lineage>
        <taxon>Bacteria</taxon>
        <taxon>Bacillati</taxon>
        <taxon>Cyanobacteriota</taxon>
        <taxon>Cyanophyceae</taxon>
        <taxon>Oscillatoriophycideae</taxon>
        <taxon>Chroococcales</taxon>
        <taxon>Chroococcaceae</taxon>
        <taxon>Gloeocapsopsis</taxon>
        <taxon>Gloeocapsopsis dulcis</taxon>
    </lineage>
</organism>
<evidence type="ECO:0000313" key="2">
    <source>
        <dbReference type="Proteomes" id="UP000441797"/>
    </source>
</evidence>
<keyword evidence="2" id="KW-1185">Reference proteome</keyword>
<dbReference type="Proteomes" id="UP000441797">
    <property type="component" value="Unassembled WGS sequence"/>
</dbReference>
<dbReference type="RefSeq" id="WP_105221860.1">
    <property type="nucleotide sequence ID" value="NZ_CAWNSU010000118.1"/>
</dbReference>
<sequence length="91" mass="10376">MLLTEEIKHNGKSETRCTSSNLALQDLTELGLLFDQVEASFRAIASQYQLPHRRLLALDWVARYHGISTGTFKKAFEMWLESMTAEGEIDD</sequence>
<dbReference type="AlphaFoldDB" id="A0A6N8FT98"/>
<evidence type="ECO:0000313" key="1">
    <source>
        <dbReference type="EMBL" id="MUL36350.1"/>
    </source>
</evidence>
<comment type="caution">
    <text evidence="1">The sequence shown here is derived from an EMBL/GenBank/DDBJ whole genome shotgun (WGS) entry which is preliminary data.</text>
</comment>
<accession>A0A6N8FT98</accession>
<dbReference type="EMBL" id="NAPY01000010">
    <property type="protein sequence ID" value="MUL36350.1"/>
    <property type="molecule type" value="Genomic_DNA"/>
</dbReference>
<name>A0A6N8FT98_9CHRO</name>